<proteinExistence type="predicted"/>
<dbReference type="AlphaFoldDB" id="A0A0D9XHT8"/>
<dbReference type="Proteomes" id="UP000032180">
    <property type="component" value="Chromosome 10"/>
</dbReference>
<keyword evidence="3" id="KW-1185">Reference proteome</keyword>
<reference evidence="2" key="3">
    <citation type="submission" date="2015-04" db="UniProtKB">
        <authorList>
            <consortium name="EnsemblPlants"/>
        </authorList>
    </citation>
    <scope>IDENTIFICATION</scope>
</reference>
<feature type="compositionally biased region" description="Basic and acidic residues" evidence="1">
    <location>
        <begin position="107"/>
        <end position="124"/>
    </location>
</feature>
<organism evidence="2 3">
    <name type="scientific">Leersia perrieri</name>
    <dbReference type="NCBI Taxonomy" id="77586"/>
    <lineage>
        <taxon>Eukaryota</taxon>
        <taxon>Viridiplantae</taxon>
        <taxon>Streptophyta</taxon>
        <taxon>Embryophyta</taxon>
        <taxon>Tracheophyta</taxon>
        <taxon>Spermatophyta</taxon>
        <taxon>Magnoliopsida</taxon>
        <taxon>Liliopsida</taxon>
        <taxon>Poales</taxon>
        <taxon>Poaceae</taxon>
        <taxon>BOP clade</taxon>
        <taxon>Oryzoideae</taxon>
        <taxon>Oryzeae</taxon>
        <taxon>Oryzinae</taxon>
        <taxon>Leersia</taxon>
    </lineage>
</organism>
<evidence type="ECO:0000313" key="3">
    <source>
        <dbReference type="Proteomes" id="UP000032180"/>
    </source>
</evidence>
<dbReference type="STRING" id="77586.A0A0D9XHT8"/>
<dbReference type="EnsemblPlants" id="LPERR10G01870.1">
    <property type="protein sequence ID" value="LPERR10G01870.1"/>
    <property type="gene ID" value="LPERR10G01870"/>
</dbReference>
<reference evidence="3" key="2">
    <citation type="submission" date="2013-12" db="EMBL/GenBank/DDBJ databases">
        <authorList>
            <person name="Yu Y."/>
            <person name="Lee S."/>
            <person name="de Baynast K."/>
            <person name="Wissotski M."/>
            <person name="Liu L."/>
            <person name="Talag J."/>
            <person name="Goicoechea J."/>
            <person name="Angelova A."/>
            <person name="Jetty R."/>
            <person name="Kudrna D."/>
            <person name="Golser W."/>
            <person name="Rivera L."/>
            <person name="Zhang J."/>
            <person name="Wing R."/>
        </authorList>
    </citation>
    <scope>NUCLEOTIDE SEQUENCE</scope>
</reference>
<feature type="compositionally biased region" description="Gly residues" evidence="1">
    <location>
        <begin position="90"/>
        <end position="106"/>
    </location>
</feature>
<protein>
    <submittedName>
        <fullName evidence="2">Uncharacterized protein</fullName>
    </submittedName>
</protein>
<evidence type="ECO:0000313" key="2">
    <source>
        <dbReference type="EnsemblPlants" id="LPERR10G01870.1"/>
    </source>
</evidence>
<name>A0A0D9XHT8_9ORYZ</name>
<accession>A0A0D9XHT8</accession>
<dbReference type="Gramene" id="LPERR10G01870.1">
    <property type="protein sequence ID" value="LPERR10G01870.1"/>
    <property type="gene ID" value="LPERR10G01870"/>
</dbReference>
<dbReference type="HOGENOM" id="CLU_1745277_0_0_1"/>
<feature type="region of interest" description="Disordered" evidence="1">
    <location>
        <begin position="1"/>
        <end position="131"/>
    </location>
</feature>
<sequence length="150" mass="16023">ASPSKTLVTRPSPLPPRREAAAAGRRRRASAPDPEKSNPNHGDLLLRSPHGESSRVRVSFAPHPRSSGEILPRASLPSQGWRGGVPEWGWEGGGGARRQGGGGGGRRPPEASRDPHAPAQEARHPLQAKEANFEFCPQVSSWSLEAPSRT</sequence>
<evidence type="ECO:0000256" key="1">
    <source>
        <dbReference type="SAM" id="MobiDB-lite"/>
    </source>
</evidence>
<reference evidence="2 3" key="1">
    <citation type="submission" date="2012-08" db="EMBL/GenBank/DDBJ databases">
        <title>Oryza genome evolution.</title>
        <authorList>
            <person name="Wing R.A."/>
        </authorList>
    </citation>
    <scope>NUCLEOTIDE SEQUENCE</scope>
</reference>